<sequence>MGQALMQLYAYVQNANQELQAVVYDEFRKLVYADIYSIVQDRSLTEDVIQEASMKALTNIHHVRHPAAIRSWLKQVARHTAFDVLRKNKSHNLKASESMLHTANSTPFTQTEPDISITVENKLRDSLLHQSMSELKSHYQALLRLHYFENKSYKEISKELHLSEQVISQRLARARIKLRQQFSKKWS</sequence>
<dbReference type="Gene3D" id="1.10.10.10">
    <property type="entry name" value="Winged helix-like DNA-binding domain superfamily/Winged helix DNA-binding domain"/>
    <property type="match status" value="1"/>
</dbReference>
<dbReference type="GO" id="GO:0016987">
    <property type="term" value="F:sigma factor activity"/>
    <property type="evidence" value="ECO:0007669"/>
    <property type="project" value="UniProtKB-KW"/>
</dbReference>
<keyword evidence="3" id="KW-0731">Sigma factor</keyword>
<dbReference type="InterPro" id="IPR039425">
    <property type="entry name" value="RNA_pol_sigma-70-like"/>
</dbReference>
<accession>A0AAP6ZXQ5</accession>
<dbReference type="SUPFAM" id="SSF88946">
    <property type="entry name" value="Sigma2 domain of RNA polymerase sigma factors"/>
    <property type="match status" value="1"/>
</dbReference>
<dbReference type="PANTHER" id="PTHR43133">
    <property type="entry name" value="RNA POLYMERASE ECF-TYPE SIGMA FACTO"/>
    <property type="match status" value="1"/>
</dbReference>
<gene>
    <name evidence="8" type="ORF">HMI46_15115</name>
</gene>
<keyword evidence="4" id="KW-0238">DNA-binding</keyword>
<evidence type="ECO:0000256" key="5">
    <source>
        <dbReference type="ARBA" id="ARBA00023163"/>
    </source>
</evidence>
<organism evidence="8 9">
    <name type="scientific">Paenibacillus alvei</name>
    <name type="common">Bacillus alvei</name>
    <dbReference type="NCBI Taxonomy" id="44250"/>
    <lineage>
        <taxon>Bacteria</taxon>
        <taxon>Bacillati</taxon>
        <taxon>Bacillota</taxon>
        <taxon>Bacilli</taxon>
        <taxon>Bacillales</taxon>
        <taxon>Paenibacillaceae</taxon>
        <taxon>Paenibacillus</taxon>
    </lineage>
</organism>
<proteinExistence type="inferred from homology"/>
<dbReference type="GO" id="GO:0006352">
    <property type="term" value="P:DNA-templated transcription initiation"/>
    <property type="evidence" value="ECO:0007669"/>
    <property type="project" value="InterPro"/>
</dbReference>
<dbReference type="PANTHER" id="PTHR43133:SF8">
    <property type="entry name" value="RNA POLYMERASE SIGMA FACTOR HI_1459-RELATED"/>
    <property type="match status" value="1"/>
</dbReference>
<dbReference type="GO" id="GO:0003677">
    <property type="term" value="F:DNA binding"/>
    <property type="evidence" value="ECO:0007669"/>
    <property type="project" value="UniProtKB-KW"/>
</dbReference>
<keyword evidence="2" id="KW-0805">Transcription regulation</keyword>
<evidence type="ECO:0000259" key="7">
    <source>
        <dbReference type="Pfam" id="PF08281"/>
    </source>
</evidence>
<dbReference type="InterPro" id="IPR014284">
    <property type="entry name" value="RNA_pol_sigma-70_dom"/>
</dbReference>
<reference evidence="8 9" key="1">
    <citation type="submission" date="2020-05" db="EMBL/GenBank/DDBJ databases">
        <title>Whole genome sequencing and identification of novel metabolites from Paenibacillus alvei strain JR949.</title>
        <authorList>
            <person name="Rajendhran J."/>
            <person name="Sree Pranav P."/>
            <person name="Mahalakshmi B."/>
            <person name="Karthikeyan R."/>
        </authorList>
    </citation>
    <scope>NUCLEOTIDE SEQUENCE [LARGE SCALE GENOMIC DNA]</scope>
    <source>
        <strain evidence="8 9">JR949</strain>
    </source>
</reference>
<dbReference type="RefSeq" id="WP_163978218.1">
    <property type="nucleotide sequence ID" value="NZ_JABFOR010000018.1"/>
</dbReference>
<dbReference type="InterPro" id="IPR036388">
    <property type="entry name" value="WH-like_DNA-bd_sf"/>
</dbReference>
<dbReference type="Proteomes" id="UP000552038">
    <property type="component" value="Unassembled WGS sequence"/>
</dbReference>
<evidence type="ECO:0000313" key="9">
    <source>
        <dbReference type="Proteomes" id="UP000552038"/>
    </source>
</evidence>
<dbReference type="SUPFAM" id="SSF88659">
    <property type="entry name" value="Sigma3 and sigma4 domains of RNA polymerase sigma factors"/>
    <property type="match status" value="1"/>
</dbReference>
<feature type="domain" description="RNA polymerase sigma factor 70 region 4 type 2" evidence="7">
    <location>
        <begin position="128"/>
        <end position="178"/>
    </location>
</feature>
<keyword evidence="5" id="KW-0804">Transcription</keyword>
<dbReference type="Pfam" id="PF08281">
    <property type="entry name" value="Sigma70_r4_2"/>
    <property type="match status" value="1"/>
</dbReference>
<dbReference type="EMBL" id="JABFOR010000018">
    <property type="protein sequence ID" value="NOJ71883.1"/>
    <property type="molecule type" value="Genomic_DNA"/>
</dbReference>
<dbReference type="AlphaFoldDB" id="A0AAP6ZXQ5"/>
<evidence type="ECO:0000256" key="3">
    <source>
        <dbReference type="ARBA" id="ARBA00023082"/>
    </source>
</evidence>
<feature type="domain" description="RNA polymerase sigma-70 region 2" evidence="6">
    <location>
        <begin position="24"/>
        <end position="89"/>
    </location>
</feature>
<evidence type="ECO:0000256" key="4">
    <source>
        <dbReference type="ARBA" id="ARBA00023125"/>
    </source>
</evidence>
<dbReference type="InterPro" id="IPR013249">
    <property type="entry name" value="RNA_pol_sigma70_r4_t2"/>
</dbReference>
<comment type="similarity">
    <text evidence="1">Belongs to the sigma-70 factor family. ECF subfamily.</text>
</comment>
<protein>
    <submittedName>
        <fullName evidence="8">Sigma-70 family RNA polymerase sigma factor</fullName>
    </submittedName>
</protein>
<comment type="caution">
    <text evidence="8">The sequence shown here is derived from an EMBL/GenBank/DDBJ whole genome shotgun (WGS) entry which is preliminary data.</text>
</comment>
<dbReference type="CDD" id="cd06171">
    <property type="entry name" value="Sigma70_r4"/>
    <property type="match status" value="1"/>
</dbReference>
<evidence type="ECO:0000256" key="2">
    <source>
        <dbReference type="ARBA" id="ARBA00023015"/>
    </source>
</evidence>
<evidence type="ECO:0000256" key="1">
    <source>
        <dbReference type="ARBA" id="ARBA00010641"/>
    </source>
</evidence>
<dbReference type="NCBIfam" id="TIGR02937">
    <property type="entry name" value="sigma70-ECF"/>
    <property type="match status" value="1"/>
</dbReference>
<name>A0AAP6ZXQ5_PAEAL</name>
<dbReference type="Pfam" id="PF04542">
    <property type="entry name" value="Sigma70_r2"/>
    <property type="match status" value="1"/>
</dbReference>
<dbReference type="InterPro" id="IPR013325">
    <property type="entry name" value="RNA_pol_sigma_r2"/>
</dbReference>
<dbReference type="Gene3D" id="1.10.1740.10">
    <property type="match status" value="1"/>
</dbReference>
<dbReference type="InterPro" id="IPR013324">
    <property type="entry name" value="RNA_pol_sigma_r3/r4-like"/>
</dbReference>
<evidence type="ECO:0000259" key="6">
    <source>
        <dbReference type="Pfam" id="PF04542"/>
    </source>
</evidence>
<evidence type="ECO:0000313" key="8">
    <source>
        <dbReference type="EMBL" id="NOJ71883.1"/>
    </source>
</evidence>
<dbReference type="InterPro" id="IPR007627">
    <property type="entry name" value="RNA_pol_sigma70_r2"/>
</dbReference>